<dbReference type="PATRIC" id="fig|1423735.3.peg.710"/>
<keyword evidence="2" id="KW-0812">Transmembrane</keyword>
<accession>A0A0R1VRW4</accession>
<dbReference type="AlphaFoldDB" id="A0A0R1VRW4"/>
<proteinExistence type="predicted"/>
<keyword evidence="1" id="KW-0175">Coiled coil</keyword>
<feature type="transmembrane region" description="Helical" evidence="2">
    <location>
        <begin position="6"/>
        <end position="31"/>
    </location>
</feature>
<dbReference type="OrthoDB" id="2325027at2"/>
<dbReference type="EMBL" id="AZFX01000092">
    <property type="protein sequence ID" value="KRM08173.1"/>
    <property type="molecule type" value="Genomic_DNA"/>
</dbReference>
<evidence type="ECO:0000256" key="2">
    <source>
        <dbReference type="SAM" id="Phobius"/>
    </source>
</evidence>
<name>A0A0R1VRW4_9LACO</name>
<protein>
    <submittedName>
        <fullName evidence="3">Uncharacterized protein</fullName>
    </submittedName>
</protein>
<comment type="caution">
    <text evidence="3">The sequence shown here is derived from an EMBL/GenBank/DDBJ whole genome shotgun (WGS) entry which is preliminary data.</text>
</comment>
<evidence type="ECO:0000256" key="1">
    <source>
        <dbReference type="SAM" id="Coils"/>
    </source>
</evidence>
<keyword evidence="2" id="KW-0472">Membrane</keyword>
<dbReference type="STRING" id="1423735.FC15_GL000677"/>
<keyword evidence="2" id="KW-1133">Transmembrane helix</keyword>
<evidence type="ECO:0000313" key="3">
    <source>
        <dbReference type="EMBL" id="KRM08173.1"/>
    </source>
</evidence>
<feature type="coiled-coil region" evidence="1">
    <location>
        <begin position="69"/>
        <end position="101"/>
    </location>
</feature>
<keyword evidence="4" id="KW-1185">Reference proteome</keyword>
<organism evidence="3 4">
    <name type="scientific">Lapidilactobacillus concavus DSM 17758</name>
    <dbReference type="NCBI Taxonomy" id="1423735"/>
    <lineage>
        <taxon>Bacteria</taxon>
        <taxon>Bacillati</taxon>
        <taxon>Bacillota</taxon>
        <taxon>Bacilli</taxon>
        <taxon>Lactobacillales</taxon>
        <taxon>Lactobacillaceae</taxon>
        <taxon>Lapidilactobacillus</taxon>
    </lineage>
</organism>
<gene>
    <name evidence="3" type="ORF">FC15_GL000677</name>
</gene>
<reference evidence="3 4" key="1">
    <citation type="journal article" date="2015" name="Genome Announc.">
        <title>Expanding the biotechnology potential of lactobacilli through comparative genomics of 213 strains and associated genera.</title>
        <authorList>
            <person name="Sun Z."/>
            <person name="Harris H.M."/>
            <person name="McCann A."/>
            <person name="Guo C."/>
            <person name="Argimon S."/>
            <person name="Zhang W."/>
            <person name="Yang X."/>
            <person name="Jeffery I.B."/>
            <person name="Cooney J.C."/>
            <person name="Kagawa T.F."/>
            <person name="Liu W."/>
            <person name="Song Y."/>
            <person name="Salvetti E."/>
            <person name="Wrobel A."/>
            <person name="Rasinkangas P."/>
            <person name="Parkhill J."/>
            <person name="Rea M.C."/>
            <person name="O'Sullivan O."/>
            <person name="Ritari J."/>
            <person name="Douillard F.P."/>
            <person name="Paul Ross R."/>
            <person name="Yang R."/>
            <person name="Briner A.E."/>
            <person name="Felis G.E."/>
            <person name="de Vos W.M."/>
            <person name="Barrangou R."/>
            <person name="Klaenhammer T.R."/>
            <person name="Caufield P.W."/>
            <person name="Cui Y."/>
            <person name="Zhang H."/>
            <person name="O'Toole P.W."/>
        </authorList>
    </citation>
    <scope>NUCLEOTIDE SEQUENCE [LARGE SCALE GENOMIC DNA]</scope>
    <source>
        <strain evidence="3 4">DSM 17758</strain>
    </source>
</reference>
<sequence length="226" mass="24783">MDTLATVLVLVGILAAIVFVGFLIVFIVGFSIKKGAPKTVGKLGMIISAVFILIGFGGGQLTINRINEQQAKAAAIKAAEVKKEKAEKKKTNKKFNKAEGLFRANVYLAVTDSEDLAKAIHKGWGDAIDNSSDNFDVDTTIQKLVSDNQTDIDTMESAVTSAKESLTTMENNDTGDYDLNFYEKMYKHTRKLTDFVASPTGSYSEFIDTFNGYHQKVDDDIDELTD</sequence>
<evidence type="ECO:0000313" key="4">
    <source>
        <dbReference type="Proteomes" id="UP000051315"/>
    </source>
</evidence>
<feature type="transmembrane region" description="Helical" evidence="2">
    <location>
        <begin position="43"/>
        <end position="63"/>
    </location>
</feature>
<dbReference type="RefSeq" id="WP_057825621.1">
    <property type="nucleotide sequence ID" value="NZ_AZFX01000092.1"/>
</dbReference>
<dbReference type="Proteomes" id="UP000051315">
    <property type="component" value="Unassembled WGS sequence"/>
</dbReference>